<dbReference type="EMBL" id="DS995904">
    <property type="protein sequence ID" value="EEA20510.1"/>
    <property type="molecule type" value="Genomic_DNA"/>
</dbReference>
<evidence type="ECO:0000313" key="2">
    <source>
        <dbReference type="Proteomes" id="UP000001294"/>
    </source>
</evidence>
<dbReference type="InterPro" id="IPR053137">
    <property type="entry name" value="NLR-like"/>
</dbReference>
<protein>
    <submittedName>
        <fullName evidence="1">Uncharacterized protein</fullName>
    </submittedName>
</protein>
<dbReference type="AlphaFoldDB" id="B6QRR8"/>
<gene>
    <name evidence="1" type="ORF">PMAA_043440</name>
</gene>
<sequence length="309" mass="34066">MAARKVLSYEDYTIAWICTLPLEMAAAQALLDEIHHGLPQKPNDNNAYIVGSIEKHNVVIARLPFGDQGNATAQLKFSFKSVRLALIVGIGGGVPSERMDIRLGDVVVGKPGIRHGGVISIENIDAFAYAYSQQVRLLNQPPPVVLAALTKLQSLHLTRDRRVESILAEIKDRSGQNAQKFARPAQLDRLFLAGYHHVDANSRTCNSCNVKMTVQRRPRNGSAPVIHYGLIASTNRMVHDSMARDKLSEAYQVNCIETEATGVMRVLPCFVIRGISHYADSHRSHDWEGYAAAVAGAYAKELLSEMWAL</sequence>
<dbReference type="PANTHER" id="PTHR46082">
    <property type="entry name" value="ATP/GTP-BINDING PROTEIN-RELATED"/>
    <property type="match status" value="1"/>
</dbReference>
<dbReference type="VEuPathDB" id="FungiDB:PMAA_043440"/>
<reference evidence="2" key="1">
    <citation type="journal article" date="2015" name="Genome Announc.">
        <title>Genome sequence of the AIDS-associated pathogen Penicillium marneffei (ATCC18224) and its near taxonomic relative Talaromyces stipitatus (ATCC10500).</title>
        <authorList>
            <person name="Nierman W.C."/>
            <person name="Fedorova-Abrams N.D."/>
            <person name="Andrianopoulos A."/>
        </authorList>
    </citation>
    <scope>NUCLEOTIDE SEQUENCE [LARGE SCALE GENOMIC DNA]</scope>
    <source>
        <strain evidence="2">ATCC 18224 / CBS 334.59 / QM 7333</strain>
    </source>
</reference>
<evidence type="ECO:0000313" key="1">
    <source>
        <dbReference type="EMBL" id="EEA20510.1"/>
    </source>
</evidence>
<dbReference type="PANTHER" id="PTHR46082:SF11">
    <property type="entry name" value="AAA+ ATPASE DOMAIN-CONTAINING PROTEIN-RELATED"/>
    <property type="match status" value="1"/>
</dbReference>
<dbReference type="InterPro" id="IPR035994">
    <property type="entry name" value="Nucleoside_phosphorylase_sf"/>
</dbReference>
<proteinExistence type="predicted"/>
<accession>B6QRR8</accession>
<keyword evidence="2" id="KW-1185">Reference proteome</keyword>
<dbReference type="GO" id="GO:0009116">
    <property type="term" value="P:nucleoside metabolic process"/>
    <property type="evidence" value="ECO:0007669"/>
    <property type="project" value="InterPro"/>
</dbReference>
<dbReference type="STRING" id="441960.B6QRR8"/>
<dbReference type="Gene3D" id="3.40.50.1580">
    <property type="entry name" value="Nucleoside phosphorylase domain"/>
    <property type="match status" value="1"/>
</dbReference>
<dbReference type="SUPFAM" id="SSF53167">
    <property type="entry name" value="Purine and uridine phosphorylases"/>
    <property type="match status" value="1"/>
</dbReference>
<dbReference type="GO" id="GO:0003824">
    <property type="term" value="F:catalytic activity"/>
    <property type="evidence" value="ECO:0007669"/>
    <property type="project" value="InterPro"/>
</dbReference>
<organism evidence="1 2">
    <name type="scientific">Talaromyces marneffei (strain ATCC 18224 / CBS 334.59 / QM 7333)</name>
    <name type="common">Penicillium marneffei</name>
    <dbReference type="NCBI Taxonomy" id="441960"/>
    <lineage>
        <taxon>Eukaryota</taxon>
        <taxon>Fungi</taxon>
        <taxon>Dikarya</taxon>
        <taxon>Ascomycota</taxon>
        <taxon>Pezizomycotina</taxon>
        <taxon>Eurotiomycetes</taxon>
        <taxon>Eurotiomycetidae</taxon>
        <taxon>Eurotiales</taxon>
        <taxon>Trichocomaceae</taxon>
        <taxon>Talaromyces</taxon>
        <taxon>Talaromyces sect. Talaromyces</taxon>
    </lineage>
</organism>
<dbReference type="OrthoDB" id="4223623at2759"/>
<dbReference type="PhylomeDB" id="B6QRR8"/>
<dbReference type="HOGENOM" id="CLU_000288_34_22_1"/>
<dbReference type="Proteomes" id="UP000001294">
    <property type="component" value="Unassembled WGS sequence"/>
</dbReference>
<name>B6QRR8_TALMQ</name>